<dbReference type="Proteomes" id="UP000823388">
    <property type="component" value="Chromosome 5K"/>
</dbReference>
<accession>A0A8T0SF35</accession>
<reference evidence="2 3" key="1">
    <citation type="submission" date="2020-05" db="EMBL/GenBank/DDBJ databases">
        <title>WGS assembly of Panicum virgatum.</title>
        <authorList>
            <person name="Lovell J.T."/>
            <person name="Jenkins J."/>
            <person name="Shu S."/>
            <person name="Juenger T.E."/>
            <person name="Schmutz J."/>
        </authorList>
    </citation>
    <scope>NUCLEOTIDE SEQUENCE [LARGE SCALE GENOMIC DNA]</scope>
    <source>
        <strain evidence="3">cv. AP13</strain>
    </source>
</reference>
<dbReference type="PANTHER" id="PTHR34222:SF100">
    <property type="entry name" value="CCHC-TYPE DOMAIN-CONTAINING PROTEIN"/>
    <property type="match status" value="1"/>
</dbReference>
<keyword evidence="3" id="KW-1185">Reference proteome</keyword>
<dbReference type="InterPro" id="IPR054722">
    <property type="entry name" value="PolX-like_BBD"/>
</dbReference>
<name>A0A8T0SF35_PANVG</name>
<protein>
    <recommendedName>
        <fullName evidence="1">Retrovirus-related Pol polyprotein from transposon TNT 1-94-like beta-barrel domain-containing protein</fullName>
    </recommendedName>
</protein>
<evidence type="ECO:0000313" key="2">
    <source>
        <dbReference type="EMBL" id="KAG2596817.1"/>
    </source>
</evidence>
<comment type="caution">
    <text evidence="2">The sequence shown here is derived from an EMBL/GenBank/DDBJ whole genome shotgun (WGS) entry which is preliminary data.</text>
</comment>
<dbReference type="Pfam" id="PF22936">
    <property type="entry name" value="Pol_BBD"/>
    <property type="match status" value="1"/>
</dbReference>
<gene>
    <name evidence="2" type="ORF">PVAP13_5KG184907</name>
</gene>
<dbReference type="AlphaFoldDB" id="A0A8T0SF35"/>
<proteinExistence type="predicted"/>
<feature type="domain" description="Retrovirus-related Pol polyprotein from transposon TNT 1-94-like beta-barrel" evidence="1">
    <location>
        <begin position="238"/>
        <end position="278"/>
    </location>
</feature>
<dbReference type="EMBL" id="CM029045">
    <property type="protein sequence ID" value="KAG2596817.1"/>
    <property type="molecule type" value="Genomic_DNA"/>
</dbReference>
<sequence>MSVEEYYIAFTKLSRQLDSMVPKCSSSCTTCAPSWTARDQYDQQNTMFDSVMGLRSEFEPIRVQFLGRPTLPTLAEALSALMAEETRLKAMSAISPMSQLSVLAAPSMSNQVAAAVTSQKTPCSHCGRTNHPDERCFKKYPHLLVQMRKRARSRRGIPASSSSTHVAAPSQLQAAAPQLPLDYVPQPSATKYQLFPQHQQPSAHQFQQQSSNTISAPVSACMSASPLSSTSQPGTSFWVLDSGASFHMTSNSSHLDSCQPLSHNRCVQTADGNFCSVTH</sequence>
<evidence type="ECO:0000259" key="1">
    <source>
        <dbReference type="Pfam" id="PF22936"/>
    </source>
</evidence>
<evidence type="ECO:0000313" key="3">
    <source>
        <dbReference type="Proteomes" id="UP000823388"/>
    </source>
</evidence>
<dbReference type="PANTHER" id="PTHR34222">
    <property type="entry name" value="GAG_PRE-INTEGRS DOMAIN-CONTAINING PROTEIN"/>
    <property type="match status" value="1"/>
</dbReference>
<organism evidence="2 3">
    <name type="scientific">Panicum virgatum</name>
    <name type="common">Blackwell switchgrass</name>
    <dbReference type="NCBI Taxonomy" id="38727"/>
    <lineage>
        <taxon>Eukaryota</taxon>
        <taxon>Viridiplantae</taxon>
        <taxon>Streptophyta</taxon>
        <taxon>Embryophyta</taxon>
        <taxon>Tracheophyta</taxon>
        <taxon>Spermatophyta</taxon>
        <taxon>Magnoliopsida</taxon>
        <taxon>Liliopsida</taxon>
        <taxon>Poales</taxon>
        <taxon>Poaceae</taxon>
        <taxon>PACMAD clade</taxon>
        <taxon>Panicoideae</taxon>
        <taxon>Panicodae</taxon>
        <taxon>Paniceae</taxon>
        <taxon>Panicinae</taxon>
        <taxon>Panicum</taxon>
        <taxon>Panicum sect. Hiantes</taxon>
    </lineage>
</organism>